<dbReference type="EMBL" id="JAULSU010000003">
    <property type="protein sequence ID" value="KAK0622337.1"/>
    <property type="molecule type" value="Genomic_DNA"/>
</dbReference>
<feature type="compositionally biased region" description="Basic and acidic residues" evidence="4">
    <location>
        <begin position="992"/>
        <end position="1003"/>
    </location>
</feature>
<comment type="similarity">
    <text evidence="1">Belongs to the peptidase C2 family.</text>
</comment>
<dbReference type="InterPro" id="IPR001300">
    <property type="entry name" value="Peptidase_C2_calpain_cat"/>
</dbReference>
<comment type="caution">
    <text evidence="6">The sequence shown here is derived from an EMBL/GenBank/DDBJ whole genome shotgun (WGS) entry which is preliminary data.</text>
</comment>
<feature type="compositionally biased region" description="Basic and acidic residues" evidence="4">
    <location>
        <begin position="640"/>
        <end position="691"/>
    </location>
</feature>
<feature type="region of interest" description="Disordered" evidence="4">
    <location>
        <begin position="1031"/>
        <end position="1128"/>
    </location>
</feature>
<dbReference type="SMART" id="SM00230">
    <property type="entry name" value="CysPc"/>
    <property type="match status" value="1"/>
</dbReference>
<evidence type="ECO:0000259" key="5">
    <source>
        <dbReference type="PROSITE" id="PS50203"/>
    </source>
</evidence>
<feature type="compositionally biased region" description="Basic and acidic residues" evidence="4">
    <location>
        <begin position="731"/>
        <end position="751"/>
    </location>
</feature>
<feature type="compositionally biased region" description="Basic and acidic residues" evidence="4">
    <location>
        <begin position="508"/>
        <end position="542"/>
    </location>
</feature>
<evidence type="ECO:0000313" key="7">
    <source>
        <dbReference type="Proteomes" id="UP001175000"/>
    </source>
</evidence>
<evidence type="ECO:0000313" key="6">
    <source>
        <dbReference type="EMBL" id="KAK0622337.1"/>
    </source>
</evidence>
<dbReference type="SUPFAM" id="SSF54001">
    <property type="entry name" value="Cysteine proteinases"/>
    <property type="match status" value="1"/>
</dbReference>
<proteinExistence type="inferred from homology"/>
<dbReference type="InterPro" id="IPR038765">
    <property type="entry name" value="Papain-like_cys_pep_sf"/>
</dbReference>
<feature type="compositionally biased region" description="Basic and acidic residues" evidence="4">
    <location>
        <begin position="576"/>
        <end position="632"/>
    </location>
</feature>
<feature type="compositionally biased region" description="Polar residues" evidence="4">
    <location>
        <begin position="873"/>
        <end position="891"/>
    </location>
</feature>
<evidence type="ECO:0000256" key="2">
    <source>
        <dbReference type="PIRSR" id="PIRSR622684-1"/>
    </source>
</evidence>
<dbReference type="Proteomes" id="UP001175000">
    <property type="component" value="Unassembled WGS sequence"/>
</dbReference>
<dbReference type="FunFam" id="3.90.70.10:FF:000072">
    <property type="entry name" value="Cysteine proteinase"/>
    <property type="match status" value="1"/>
</dbReference>
<evidence type="ECO:0000256" key="1">
    <source>
        <dbReference type="ARBA" id="ARBA00007623"/>
    </source>
</evidence>
<evidence type="ECO:0000256" key="3">
    <source>
        <dbReference type="PROSITE-ProRule" id="PRU00239"/>
    </source>
</evidence>
<sequence>MEKGHCLNTLGRAKFDLSMSTMLNPSSVVPKAVKRVHEIFEKPTFMGTLGGSDVKQGSLGDCWLMASFSGLANVPDGLKRICVEYDTRIGIYGFVFCRDGEWIYSIIDDKLYLKSPCWDSPSMQRDLLQQIDREDVERVYRKTYQTGSKALFFAQCKDQNETWVPLIEKAYAKAHGDYASLSGGWIGEGLEDLSGGVTTELLASDILDLDGFWENELSRVNEEFLFGCSTGLLDGGYGDREGISEGHAYVVMEARTLKDGTRLLKLRNPWGKTKKGIWEGAWSDGSKEWTTEVQQELGHQFGSDSVFWISYEDLLRKYQHFDRTRLFRDPDWRCCQRWIGVEVPWKPQYNEKFHIKLTRESPLVLVLSQLDNRYFKGLTGQYSFRLQFRLHELDRPDPEDYIVRSHGNYLMDRSVSIELPSMLPGSYSVFISVIGERDIDVSSIEDVVRRECKKRAENEKLAQVGYAYDLAHSKAAAHLEAVKKLRKKSDQKKASDARARERHRLWEKRHMNRDVTKKQGRKNNEKLLAKQAAREEKRRLAEGLKPQDQAVQTEEPPQAQPAEKEESQPAEGTSKPADEAAKPTEDSSKPTEESSKPTEESSKPTEESSRPTEESSKPTEEKKAEKADEPAKPDGNAESSEAKPEEKKADNATPEEKSEDKSTPKDEKSEANEADATKDSDKPKDDPQGDDKDAEDDETPEGTPIPTPAETPSETPSPSPSQSPTASPALEKTEEQASEKSDEKLDEKLDDTPEPPADNQGEKKSDDSEKKDADTPAEGSDSKTPEEKADETPEKKDDVPSDKQPEKKSEDKGKSEDEPDDKSEAKSEDKPEEKKPEEKTDTPKDNAEGADKKAEDAKTDESAKTPEGEGAPSDSSGSPQDTPKSDGSSTPAADGKDEKVPVPPADASAVSGAPPPAPPVATPPAPAPKPSTPPPPKPAPPAKKAPNMYVTSDGESSASPIEEWEELYSSDDMTRKPRMAAPPPPGTAMVSKYRDESEDEKSPDPWNAICVVGLRVYSKDEDLELRIVMEGGELEEGGMGEKGGVDLDNAQANAGGARGKKKDDEDGAYEGDSEIEKRKKAKKDRKKDGEKSDSETEKDDGRASYPVIVQKGKGDEEYESASAAEPPN</sequence>
<dbReference type="PROSITE" id="PS00139">
    <property type="entry name" value="THIOL_PROTEASE_CYS"/>
    <property type="match status" value="1"/>
</dbReference>
<protein>
    <recommendedName>
        <fullName evidence="5">Calpain catalytic domain-containing protein</fullName>
    </recommendedName>
</protein>
<dbReference type="GO" id="GO:0006508">
    <property type="term" value="P:proteolysis"/>
    <property type="evidence" value="ECO:0007669"/>
    <property type="project" value="UniProtKB-KW"/>
</dbReference>
<feature type="active site" evidence="2 3">
    <location>
        <position position="62"/>
    </location>
</feature>
<dbReference type="Gene3D" id="3.90.70.10">
    <property type="entry name" value="Cysteine proteinases"/>
    <property type="match status" value="1"/>
</dbReference>
<feature type="compositionally biased region" description="Basic and acidic residues" evidence="4">
    <location>
        <begin position="760"/>
        <end position="867"/>
    </location>
</feature>
<dbReference type="Pfam" id="PF00648">
    <property type="entry name" value="Peptidase_C2"/>
    <property type="match status" value="1"/>
</dbReference>
<organism evidence="6 7">
    <name type="scientific">Immersiella caudata</name>
    <dbReference type="NCBI Taxonomy" id="314043"/>
    <lineage>
        <taxon>Eukaryota</taxon>
        <taxon>Fungi</taxon>
        <taxon>Dikarya</taxon>
        <taxon>Ascomycota</taxon>
        <taxon>Pezizomycotina</taxon>
        <taxon>Sordariomycetes</taxon>
        <taxon>Sordariomycetidae</taxon>
        <taxon>Sordariales</taxon>
        <taxon>Lasiosphaeriaceae</taxon>
        <taxon>Immersiella</taxon>
    </lineage>
</organism>
<feature type="active site" evidence="2 3">
    <location>
        <position position="247"/>
    </location>
</feature>
<evidence type="ECO:0000256" key="4">
    <source>
        <dbReference type="SAM" id="MobiDB-lite"/>
    </source>
</evidence>
<feature type="compositionally biased region" description="Polar residues" evidence="4">
    <location>
        <begin position="949"/>
        <end position="959"/>
    </location>
</feature>
<dbReference type="InterPro" id="IPR022684">
    <property type="entry name" value="Calpain_cysteine_protease"/>
</dbReference>
<dbReference type="GO" id="GO:0004198">
    <property type="term" value="F:calcium-dependent cysteine-type endopeptidase activity"/>
    <property type="evidence" value="ECO:0007669"/>
    <property type="project" value="InterPro"/>
</dbReference>
<dbReference type="InterPro" id="IPR000169">
    <property type="entry name" value="Pept_cys_AS"/>
</dbReference>
<feature type="domain" description="Calpain catalytic" evidence="5">
    <location>
        <begin position="34"/>
        <end position="327"/>
    </location>
</feature>
<feature type="region of interest" description="Disordered" evidence="4">
    <location>
        <begin position="482"/>
        <end position="1005"/>
    </location>
</feature>
<keyword evidence="3" id="KW-0378">Hydrolase</keyword>
<dbReference type="PROSITE" id="PS50203">
    <property type="entry name" value="CALPAIN_CAT"/>
    <property type="match status" value="1"/>
</dbReference>
<dbReference type="PRINTS" id="PR00704">
    <property type="entry name" value="CALPAIN"/>
</dbReference>
<name>A0AA39WVH3_9PEZI</name>
<keyword evidence="3" id="KW-0788">Thiol protease</keyword>
<feature type="compositionally biased region" description="Low complexity" evidence="4">
    <location>
        <begin position="549"/>
        <end position="561"/>
    </location>
</feature>
<feature type="compositionally biased region" description="Pro residues" evidence="4">
    <location>
        <begin position="703"/>
        <end position="721"/>
    </location>
</feature>
<feature type="active site" evidence="2 3">
    <location>
        <position position="268"/>
    </location>
</feature>
<dbReference type="CDD" id="cd00044">
    <property type="entry name" value="CysPc"/>
    <property type="match status" value="1"/>
</dbReference>
<accession>A0AA39WVH3</accession>
<dbReference type="PANTHER" id="PTHR10183:SF397">
    <property type="entry name" value="CALPAIN CATALYTIC DOMAIN-CONTAINING PROTEIN"/>
    <property type="match status" value="1"/>
</dbReference>
<keyword evidence="7" id="KW-1185">Reference proteome</keyword>
<feature type="compositionally biased region" description="Basic and acidic residues" evidence="4">
    <location>
        <begin position="1086"/>
        <end position="1102"/>
    </location>
</feature>
<feature type="compositionally biased region" description="Pro residues" evidence="4">
    <location>
        <begin position="913"/>
        <end position="943"/>
    </location>
</feature>
<dbReference type="AlphaFoldDB" id="A0AA39WVH3"/>
<gene>
    <name evidence="6" type="ORF">B0T14DRAFT_147562</name>
</gene>
<keyword evidence="3" id="KW-0645">Protease</keyword>
<dbReference type="PANTHER" id="PTHR10183">
    <property type="entry name" value="CALPAIN"/>
    <property type="match status" value="1"/>
</dbReference>
<reference evidence="6" key="1">
    <citation type="submission" date="2023-06" db="EMBL/GenBank/DDBJ databases">
        <title>Genome-scale phylogeny and comparative genomics of the fungal order Sordariales.</title>
        <authorList>
            <consortium name="Lawrence Berkeley National Laboratory"/>
            <person name="Hensen N."/>
            <person name="Bonometti L."/>
            <person name="Westerberg I."/>
            <person name="Brannstrom I.O."/>
            <person name="Guillou S."/>
            <person name="Cros-Aarteil S."/>
            <person name="Calhoun S."/>
            <person name="Haridas S."/>
            <person name="Kuo A."/>
            <person name="Mondo S."/>
            <person name="Pangilinan J."/>
            <person name="Riley R."/>
            <person name="Labutti K."/>
            <person name="Andreopoulos B."/>
            <person name="Lipzen A."/>
            <person name="Chen C."/>
            <person name="Yanf M."/>
            <person name="Daum C."/>
            <person name="Ng V."/>
            <person name="Clum A."/>
            <person name="Steindorff A."/>
            <person name="Ohm R."/>
            <person name="Martin F."/>
            <person name="Silar P."/>
            <person name="Natvig D."/>
            <person name="Lalanne C."/>
            <person name="Gautier V."/>
            <person name="Ament-Velasquez S.L."/>
            <person name="Kruys A."/>
            <person name="Hutchinson M.I."/>
            <person name="Powell A.J."/>
            <person name="Barry K."/>
            <person name="Miller A.N."/>
            <person name="Grigoriev I.V."/>
            <person name="Debuchy R."/>
            <person name="Gladieux P."/>
            <person name="Thoren M.H."/>
            <person name="Johannesson H."/>
        </authorList>
    </citation>
    <scope>NUCLEOTIDE SEQUENCE</scope>
    <source>
        <strain evidence="6">CBS 606.72</strain>
    </source>
</reference>